<keyword evidence="3" id="KW-1185">Reference proteome</keyword>
<reference evidence="2 3" key="1">
    <citation type="submission" date="2019-06" db="EMBL/GenBank/DDBJ databases">
        <title>Sequencing the genomes of 1000 actinobacteria strains.</title>
        <authorList>
            <person name="Klenk H.-P."/>
        </authorList>
    </citation>
    <scope>NUCLEOTIDE SEQUENCE [LARGE SCALE GENOMIC DNA]</scope>
    <source>
        <strain evidence="2 3">DSM 45301</strain>
    </source>
</reference>
<name>A0A543D420_9PSEU</name>
<feature type="region of interest" description="Disordered" evidence="1">
    <location>
        <begin position="1"/>
        <end position="50"/>
    </location>
</feature>
<gene>
    <name evidence="2" type="ORF">FB558_7108</name>
</gene>
<proteinExistence type="predicted"/>
<dbReference type="OrthoDB" id="9974610at2"/>
<feature type="compositionally biased region" description="Low complexity" evidence="1">
    <location>
        <begin position="73"/>
        <end position="97"/>
    </location>
</feature>
<sequence length="110" mass="11599">MTRPDDAPRQPDGPTPAREQLPLPRRRRQSHLEPQLRTPGSPGAGTPFTAFCDAVTGEIPVVRPVREEGPSGGPASAPADRAAAFRAGARRAGSAPRPRGPGTGPHRTER</sequence>
<dbReference type="EMBL" id="VFPA01000005">
    <property type="protein sequence ID" value="TQM04079.1"/>
    <property type="molecule type" value="Genomic_DNA"/>
</dbReference>
<organism evidence="2 3">
    <name type="scientific">Pseudonocardia kunmingensis</name>
    <dbReference type="NCBI Taxonomy" id="630975"/>
    <lineage>
        <taxon>Bacteria</taxon>
        <taxon>Bacillati</taxon>
        <taxon>Actinomycetota</taxon>
        <taxon>Actinomycetes</taxon>
        <taxon>Pseudonocardiales</taxon>
        <taxon>Pseudonocardiaceae</taxon>
        <taxon>Pseudonocardia</taxon>
    </lineage>
</organism>
<dbReference type="AlphaFoldDB" id="A0A543D420"/>
<evidence type="ECO:0000256" key="1">
    <source>
        <dbReference type="SAM" id="MobiDB-lite"/>
    </source>
</evidence>
<feature type="region of interest" description="Disordered" evidence="1">
    <location>
        <begin position="62"/>
        <end position="110"/>
    </location>
</feature>
<evidence type="ECO:0000313" key="3">
    <source>
        <dbReference type="Proteomes" id="UP000315677"/>
    </source>
</evidence>
<evidence type="ECO:0000313" key="2">
    <source>
        <dbReference type="EMBL" id="TQM04079.1"/>
    </source>
</evidence>
<comment type="caution">
    <text evidence="2">The sequence shown here is derived from an EMBL/GenBank/DDBJ whole genome shotgun (WGS) entry which is preliminary data.</text>
</comment>
<accession>A0A543D420</accession>
<dbReference type="RefSeq" id="WP_142061171.1">
    <property type="nucleotide sequence ID" value="NZ_VFPA01000005.1"/>
</dbReference>
<dbReference type="Proteomes" id="UP000315677">
    <property type="component" value="Unassembled WGS sequence"/>
</dbReference>
<protein>
    <submittedName>
        <fullName evidence="2">Uncharacterized protein</fullName>
    </submittedName>
</protein>